<dbReference type="Proteomes" id="UP000481861">
    <property type="component" value="Unassembled WGS sequence"/>
</dbReference>
<dbReference type="PANTHER" id="PTHR24148:SF73">
    <property type="entry name" value="HET DOMAIN PROTEIN (AFU_ORTHOLOGUE AFUA_8G01020)"/>
    <property type="match status" value="1"/>
</dbReference>
<dbReference type="Pfam" id="PF26639">
    <property type="entry name" value="Het-6_barrel"/>
    <property type="match status" value="1"/>
</dbReference>
<reference evidence="2 3" key="1">
    <citation type="submission" date="2020-01" db="EMBL/GenBank/DDBJ databases">
        <authorList>
            <consortium name="DOE Joint Genome Institute"/>
            <person name="Haridas S."/>
            <person name="Albert R."/>
            <person name="Binder M."/>
            <person name="Bloem J."/>
            <person name="Labutti K."/>
            <person name="Salamov A."/>
            <person name="Andreopoulos B."/>
            <person name="Baker S.E."/>
            <person name="Barry K."/>
            <person name="Bills G."/>
            <person name="Bluhm B.H."/>
            <person name="Cannon C."/>
            <person name="Castanera R."/>
            <person name="Culley D.E."/>
            <person name="Daum C."/>
            <person name="Ezra D."/>
            <person name="Gonzalez J.B."/>
            <person name="Henrissat B."/>
            <person name="Kuo A."/>
            <person name="Liang C."/>
            <person name="Lipzen A."/>
            <person name="Lutzoni F."/>
            <person name="Magnuson J."/>
            <person name="Mondo S."/>
            <person name="Nolan M."/>
            <person name="Ohm R."/>
            <person name="Pangilinan J."/>
            <person name="Park H.-J.H."/>
            <person name="Ramirez L."/>
            <person name="Alfaro M."/>
            <person name="Sun H."/>
            <person name="Tritt A."/>
            <person name="Yoshinaga Y."/>
            <person name="Zwiers L.-H.L."/>
            <person name="Turgeon B.G."/>
            <person name="Goodwin S.B."/>
            <person name="Spatafora J.W."/>
            <person name="Crous P.W."/>
            <person name="Grigoriev I.V."/>
        </authorList>
    </citation>
    <scope>NUCLEOTIDE SEQUENCE [LARGE SCALE GENOMIC DNA]</scope>
    <source>
        <strain evidence="2 3">CBS 611.86</strain>
    </source>
</reference>
<proteinExistence type="predicted"/>
<dbReference type="InterPro" id="IPR052895">
    <property type="entry name" value="HetReg/Transcr_Mod"/>
</dbReference>
<dbReference type="PANTHER" id="PTHR24148">
    <property type="entry name" value="ANKYRIN REPEAT DOMAIN-CONTAINING PROTEIN 39 HOMOLOG-RELATED"/>
    <property type="match status" value="1"/>
</dbReference>
<protein>
    <submittedName>
        <fullName evidence="2">Heterokaryon incompatibility protein-domain-containing protein</fullName>
    </submittedName>
</protein>
<sequence>MEPYQYTPLEGNEIRLVILHPGKDNSSIQISISHTPFDRPEPVHSSRLSLDELQKSVPEPWKVYETVEGDIIYFCRPKNKVGYTSWDHPDPDFPRHHYETVMSPDLVAPEPKYDALSYTWGLSGEETMAIEVVNEQLPKVPRPTIMSLRYGLNVRPNLLHALEHLRDAEKPRTLWIDAICIDQKNLEEKDQQIQRMGDIFRLAQSVVVWLGPSSQDSSLAIRTLRHLGQQIEYTKKNQWVPAPSRTEKNWWKSHKVPYDGETWQAIINLMLRPWFERLWTVQEIQLANRHATFHCGSDRIQWYHLRRALRKCRMVALDSELIFPIPSLQRIMDLSNFALDLKSTTVDSLLKVGMGRACSDPRDKIYALMGLFPDALSGKIRPQYSSPVKDTYMQAFLGLLRETRRLEHLLPQRPNSTLVNSWLPDWSTPSPTIEVGLALGHFFCSGESAAEVLSLSEQTLEVTGVSHDVIVATSEALPRNPIDAAKVIHDFQSRVTQGSLCATGEPWTDAFIWTLALGVLRERVPESTSIPNVPCAKAVFQELLDDANLQCSNSYDAWITQTFHWLAGSRFFITARGYIGCGAAAVHDKAVVLLGCRLPVLLRAAGPNTHHLVGRCYTHGIMRGKALLGPLPPDCEMTFHRPEHARHADDWETRFWNSDTGENLPGDPRLGALPGAWVEVPERYAYHAVLGRYLRWYRDEAAGPGTGMVVGEDPRLRLEELKKRGVRLETFCLV</sequence>
<dbReference type="OrthoDB" id="4850726at2759"/>
<evidence type="ECO:0000313" key="3">
    <source>
        <dbReference type="Proteomes" id="UP000481861"/>
    </source>
</evidence>
<comment type="caution">
    <text evidence="2">The sequence shown here is derived from an EMBL/GenBank/DDBJ whole genome shotgun (WGS) entry which is preliminary data.</text>
</comment>
<evidence type="ECO:0000259" key="1">
    <source>
        <dbReference type="Pfam" id="PF06985"/>
    </source>
</evidence>
<feature type="domain" description="Heterokaryon incompatibility" evidence="1">
    <location>
        <begin position="113"/>
        <end position="283"/>
    </location>
</feature>
<accession>A0A7C8I241</accession>
<gene>
    <name evidence="2" type="ORF">BDV95DRAFT_505641</name>
</gene>
<evidence type="ECO:0000313" key="2">
    <source>
        <dbReference type="EMBL" id="KAF2866072.1"/>
    </source>
</evidence>
<dbReference type="Pfam" id="PF06985">
    <property type="entry name" value="HET"/>
    <property type="match status" value="1"/>
</dbReference>
<name>A0A7C8I241_9PLEO</name>
<keyword evidence="3" id="KW-1185">Reference proteome</keyword>
<dbReference type="InterPro" id="IPR010730">
    <property type="entry name" value="HET"/>
</dbReference>
<dbReference type="AlphaFoldDB" id="A0A7C8I241"/>
<dbReference type="EMBL" id="JAADJZ010000029">
    <property type="protein sequence ID" value="KAF2866072.1"/>
    <property type="molecule type" value="Genomic_DNA"/>
</dbReference>
<organism evidence="2 3">
    <name type="scientific">Massariosphaeria phaeospora</name>
    <dbReference type="NCBI Taxonomy" id="100035"/>
    <lineage>
        <taxon>Eukaryota</taxon>
        <taxon>Fungi</taxon>
        <taxon>Dikarya</taxon>
        <taxon>Ascomycota</taxon>
        <taxon>Pezizomycotina</taxon>
        <taxon>Dothideomycetes</taxon>
        <taxon>Pleosporomycetidae</taxon>
        <taxon>Pleosporales</taxon>
        <taxon>Pleosporales incertae sedis</taxon>
        <taxon>Massariosphaeria</taxon>
    </lineage>
</organism>